<dbReference type="NCBIfam" id="TIGR02762">
    <property type="entry name" value="TraL_TIGR"/>
    <property type="match status" value="1"/>
</dbReference>
<evidence type="ECO:0000256" key="1">
    <source>
        <dbReference type="PIRNR" id="PIRNR003259"/>
    </source>
</evidence>
<sequence length="101" mass="11804">MDEERASRFTFPQTLTEQMRPIGLPMDETIALFAPMGWGFYTGMYVAGLVIAVLLWVCLKYFKKGRGTDWLLNACYWYLPSSLFKGMYKVIPDSSFRLWLR</sequence>
<dbReference type="OrthoDB" id="6570048at2"/>
<organism evidence="3 4">
    <name type="scientific">Erwinia typographi</name>
    <dbReference type="NCBI Taxonomy" id="371042"/>
    <lineage>
        <taxon>Bacteria</taxon>
        <taxon>Pseudomonadati</taxon>
        <taxon>Pseudomonadota</taxon>
        <taxon>Gammaproteobacteria</taxon>
        <taxon>Enterobacterales</taxon>
        <taxon>Erwiniaceae</taxon>
        <taxon>Erwinia</taxon>
    </lineage>
</organism>
<dbReference type="GO" id="GO:0009279">
    <property type="term" value="C:cell outer membrane"/>
    <property type="evidence" value="ECO:0007669"/>
    <property type="project" value="UniProtKB-SubCell"/>
</dbReference>
<dbReference type="PIRSF" id="PIRSF003259">
    <property type="entry name" value="Pilus_assembly_TraL"/>
    <property type="match status" value="1"/>
</dbReference>
<protein>
    <recommendedName>
        <fullName evidence="1">Protein TraL</fullName>
    </recommendedName>
</protein>
<dbReference type="eggNOG" id="ENOG5033DHH">
    <property type="taxonomic scope" value="Bacteria"/>
</dbReference>
<keyword evidence="1" id="KW-0184">Conjugation</keyword>
<dbReference type="Proteomes" id="UP000030351">
    <property type="component" value="Unassembled WGS sequence"/>
</dbReference>
<name>A0A0A3YQW8_9GAMM</name>
<dbReference type="InterPro" id="IPR016382">
    <property type="entry name" value="Pilus_assmbly_TraL"/>
</dbReference>
<evidence type="ECO:0000313" key="4">
    <source>
        <dbReference type="Proteomes" id="UP000030351"/>
    </source>
</evidence>
<reference evidence="3 4" key="1">
    <citation type="submission" date="2014-10" db="EMBL/GenBank/DDBJ databases">
        <title>Genome sequence of Erwinia typographi M043b.</title>
        <authorList>
            <person name="Chan K.-G."/>
            <person name="Tan W.-S."/>
        </authorList>
    </citation>
    <scope>NUCLEOTIDE SEQUENCE [LARGE SCALE GENOMIC DNA]</scope>
    <source>
        <strain evidence="3 4">M043b</strain>
    </source>
</reference>
<gene>
    <name evidence="3" type="ORF">NG99_22390</name>
</gene>
<keyword evidence="2" id="KW-0812">Transmembrane</keyword>
<accession>A0A0A3YQW8</accession>
<comment type="caution">
    <text evidence="3">The sequence shown here is derived from an EMBL/GenBank/DDBJ whole genome shotgun (WGS) entry which is preliminary data.</text>
</comment>
<feature type="transmembrane region" description="Helical" evidence="2">
    <location>
        <begin position="38"/>
        <end position="59"/>
    </location>
</feature>
<dbReference type="Pfam" id="PF07178">
    <property type="entry name" value="TraL"/>
    <property type="match status" value="1"/>
</dbReference>
<comment type="subcellular location">
    <subcellularLocation>
        <location evidence="1">Cell outer membrane</location>
    </subcellularLocation>
</comment>
<keyword evidence="2" id="KW-1133">Transmembrane helix</keyword>
<dbReference type="GO" id="GO:0009297">
    <property type="term" value="P:pilus assembly"/>
    <property type="evidence" value="ECO:0007669"/>
    <property type="project" value="UniProtKB-UniRule"/>
</dbReference>
<keyword evidence="1 2" id="KW-0472">Membrane</keyword>
<dbReference type="RefSeq" id="WP_034898006.1">
    <property type="nucleotide sequence ID" value="NZ_JRUQ01000068.1"/>
</dbReference>
<dbReference type="AlphaFoldDB" id="A0A0A3YQW8"/>
<keyword evidence="1" id="KW-0998">Cell outer membrane</keyword>
<evidence type="ECO:0000313" key="3">
    <source>
        <dbReference type="EMBL" id="KGT87914.1"/>
    </source>
</evidence>
<evidence type="ECO:0000256" key="2">
    <source>
        <dbReference type="SAM" id="Phobius"/>
    </source>
</evidence>
<keyword evidence="4" id="KW-1185">Reference proteome</keyword>
<comment type="function">
    <text evidence="1">Membrane protein involved in F pilin formation.</text>
</comment>
<proteinExistence type="predicted"/>
<dbReference type="EMBL" id="JRUQ01000068">
    <property type="protein sequence ID" value="KGT87914.1"/>
    <property type="molecule type" value="Genomic_DNA"/>
</dbReference>
<dbReference type="InterPro" id="IPR009838">
    <property type="entry name" value="T4SS_TraL"/>
</dbReference>
<dbReference type="STRING" id="371042.NG99_22390"/>